<name>A0A2I6S4B7_9RHOO</name>
<feature type="domain" description="Rieske" evidence="7">
    <location>
        <begin position="13"/>
        <end position="109"/>
    </location>
</feature>
<keyword evidence="4" id="KW-0408">Iron</keyword>
<accession>A0A2I6S4B7</accession>
<evidence type="ECO:0000256" key="1">
    <source>
        <dbReference type="ARBA" id="ARBA00022714"/>
    </source>
</evidence>
<proteinExistence type="predicted"/>
<dbReference type="InterPro" id="IPR017941">
    <property type="entry name" value="Rieske_2Fe-2S"/>
</dbReference>
<dbReference type="CDD" id="cd03530">
    <property type="entry name" value="Rieske_NirD_small_Bacillus"/>
    <property type="match status" value="1"/>
</dbReference>
<evidence type="ECO:0000256" key="4">
    <source>
        <dbReference type="ARBA" id="ARBA00023004"/>
    </source>
</evidence>
<dbReference type="InterPro" id="IPR012748">
    <property type="entry name" value="Rieske-like_NirD"/>
</dbReference>
<evidence type="ECO:0000313" key="8">
    <source>
        <dbReference type="EMBL" id="AUN94106.1"/>
    </source>
</evidence>
<evidence type="ECO:0000256" key="6">
    <source>
        <dbReference type="ARBA" id="ARBA00023063"/>
    </source>
</evidence>
<sequence length="111" mass="12027">MNMPLPQSATTWRRVCALDDIPVLGARTLEHPTHGAIAVFRNGDDEVFALSDRCPHKGGPLSAGIVHGRSVTCPLHNWRIGLEDGHAAEPDEGCTARFDARVEDGHVLLLL</sequence>
<dbReference type="InterPro" id="IPR036922">
    <property type="entry name" value="Rieske_2Fe-2S_sf"/>
</dbReference>
<dbReference type="GO" id="GO:0008942">
    <property type="term" value="F:nitrite reductase [NAD(P)H] activity"/>
    <property type="evidence" value="ECO:0007669"/>
    <property type="project" value="InterPro"/>
</dbReference>
<organism evidence="8 9">
    <name type="scientific">Pseudazoarcus pumilus</name>
    <dbReference type="NCBI Taxonomy" id="2067960"/>
    <lineage>
        <taxon>Bacteria</taxon>
        <taxon>Pseudomonadati</taxon>
        <taxon>Pseudomonadota</taxon>
        <taxon>Betaproteobacteria</taxon>
        <taxon>Rhodocyclales</taxon>
        <taxon>Zoogloeaceae</taxon>
        <taxon>Pseudazoarcus</taxon>
    </lineage>
</organism>
<dbReference type="EMBL" id="CP025682">
    <property type="protein sequence ID" value="AUN94106.1"/>
    <property type="molecule type" value="Genomic_DNA"/>
</dbReference>
<dbReference type="PROSITE" id="PS51296">
    <property type="entry name" value="RIESKE"/>
    <property type="match status" value="1"/>
</dbReference>
<dbReference type="Proteomes" id="UP000242205">
    <property type="component" value="Chromosome"/>
</dbReference>
<dbReference type="AlphaFoldDB" id="A0A2I6S4B7"/>
<keyword evidence="6" id="KW-0534">Nitrate assimilation</keyword>
<evidence type="ECO:0000259" key="7">
    <source>
        <dbReference type="PROSITE" id="PS51296"/>
    </source>
</evidence>
<dbReference type="Gene3D" id="2.102.10.10">
    <property type="entry name" value="Rieske [2Fe-2S] iron-sulphur domain"/>
    <property type="match status" value="1"/>
</dbReference>
<gene>
    <name evidence="8" type="primary">nirD</name>
    <name evidence="8" type="ORF">C0099_03605</name>
</gene>
<keyword evidence="2" id="KW-0479">Metal-binding</keyword>
<keyword evidence="5" id="KW-0411">Iron-sulfur</keyword>
<dbReference type="PANTHER" id="PTHR21496">
    <property type="entry name" value="FERREDOXIN-RELATED"/>
    <property type="match status" value="1"/>
</dbReference>
<evidence type="ECO:0000256" key="5">
    <source>
        <dbReference type="ARBA" id="ARBA00023014"/>
    </source>
</evidence>
<dbReference type="RefSeq" id="WP_102246178.1">
    <property type="nucleotide sequence ID" value="NZ_CP025682.1"/>
</dbReference>
<dbReference type="GO" id="GO:0046872">
    <property type="term" value="F:metal ion binding"/>
    <property type="evidence" value="ECO:0007669"/>
    <property type="project" value="UniProtKB-KW"/>
</dbReference>
<dbReference type="PANTHER" id="PTHR21496:SF23">
    <property type="entry name" value="3-PHENYLPROPIONATE_CINNAMIC ACID DIOXYGENASE FERREDOXIN SUBUNIT"/>
    <property type="match status" value="1"/>
</dbReference>
<dbReference type="OrthoDB" id="9769355at2"/>
<dbReference type="SUPFAM" id="SSF50022">
    <property type="entry name" value="ISP domain"/>
    <property type="match status" value="1"/>
</dbReference>
<dbReference type="NCBIfam" id="TIGR02378">
    <property type="entry name" value="nirD_assim_sml"/>
    <property type="match status" value="1"/>
</dbReference>
<dbReference type="Pfam" id="PF00355">
    <property type="entry name" value="Rieske"/>
    <property type="match status" value="1"/>
</dbReference>
<keyword evidence="9" id="KW-1185">Reference proteome</keyword>
<protein>
    <submittedName>
        <fullName evidence="8">Nitrite reductase (NAD(P)H) small subunit</fullName>
    </submittedName>
</protein>
<dbReference type="GO" id="GO:0042128">
    <property type="term" value="P:nitrate assimilation"/>
    <property type="evidence" value="ECO:0007669"/>
    <property type="project" value="UniProtKB-KW"/>
</dbReference>
<dbReference type="GO" id="GO:0051537">
    <property type="term" value="F:2 iron, 2 sulfur cluster binding"/>
    <property type="evidence" value="ECO:0007669"/>
    <property type="project" value="UniProtKB-KW"/>
</dbReference>
<evidence type="ECO:0000256" key="3">
    <source>
        <dbReference type="ARBA" id="ARBA00023002"/>
    </source>
</evidence>
<dbReference type="KEGG" id="atw:C0099_03605"/>
<keyword evidence="3" id="KW-0560">Oxidoreductase</keyword>
<evidence type="ECO:0000313" key="9">
    <source>
        <dbReference type="Proteomes" id="UP000242205"/>
    </source>
</evidence>
<reference evidence="8 9" key="1">
    <citation type="submission" date="2018-01" db="EMBL/GenBank/DDBJ databases">
        <authorList>
            <person name="Fu G.-Y."/>
        </authorList>
    </citation>
    <scope>NUCLEOTIDE SEQUENCE [LARGE SCALE GENOMIC DNA]</scope>
    <source>
        <strain evidence="8 9">SY39</strain>
    </source>
</reference>
<evidence type="ECO:0000256" key="2">
    <source>
        <dbReference type="ARBA" id="ARBA00022723"/>
    </source>
</evidence>
<keyword evidence="1" id="KW-0001">2Fe-2S</keyword>